<dbReference type="Proteomes" id="UP001284901">
    <property type="component" value="Unassembled WGS sequence"/>
</dbReference>
<sequence length="147" mass="16507">MGVIRGVTEEDILAFLREHGIEAGANYLVVRKYRSFLGRIGKLLVSNLWNAIDAAVIRVLVVTDAEFIVINPEGKSGLSNISRADGERFRRYPWESVIDFHVERKATTALISWTAEGKAQTWEADINHPGVFSFNPVNLPAFLKHSR</sequence>
<evidence type="ECO:0000313" key="1">
    <source>
        <dbReference type="EMBL" id="MDY5141348.1"/>
    </source>
</evidence>
<keyword evidence="3" id="KW-1185">Reference proteome</keyword>
<comment type="caution">
    <text evidence="1">The sequence shown here is derived from an EMBL/GenBank/DDBJ whole genome shotgun (WGS) entry which is preliminary data.</text>
</comment>
<dbReference type="GeneID" id="92813170"/>
<accession>A0AAW9HE91</accession>
<dbReference type="AlphaFoldDB" id="A0AAW9HE91"/>
<gene>
    <name evidence="1" type="ORF">R6G74_08535</name>
    <name evidence="2" type="ORF">R6P33_08855</name>
</gene>
<protein>
    <submittedName>
        <fullName evidence="1">Uncharacterized protein</fullName>
    </submittedName>
</protein>
<organism evidence="1 4">
    <name type="scientific">Actinotignum timonense</name>
    <dbReference type="NCBI Taxonomy" id="1870995"/>
    <lineage>
        <taxon>Bacteria</taxon>
        <taxon>Bacillati</taxon>
        <taxon>Actinomycetota</taxon>
        <taxon>Actinomycetes</taxon>
        <taxon>Actinomycetales</taxon>
        <taxon>Actinomycetaceae</taxon>
        <taxon>Actinotignum</taxon>
    </lineage>
</organism>
<dbReference type="RefSeq" id="WP_087070228.1">
    <property type="nucleotide sequence ID" value="NZ_CAUPFC010000010.1"/>
</dbReference>
<name>A0AAW9HE91_9ACTO</name>
<dbReference type="EMBL" id="JAWNFV010000021">
    <property type="protein sequence ID" value="MDY5141348.1"/>
    <property type="molecule type" value="Genomic_DNA"/>
</dbReference>
<proteinExistence type="predicted"/>
<dbReference type="EMBL" id="JAWNFY010000030">
    <property type="protein sequence ID" value="MDY5147123.1"/>
    <property type="molecule type" value="Genomic_DNA"/>
</dbReference>
<reference evidence="1 3" key="1">
    <citation type="submission" date="2023-10" db="EMBL/GenBank/DDBJ databases">
        <title>Whole Genome based description of the genera Actinobaculum and Actinotignum reveals a complex phylogenetic relationship within the species included in the genus Actinotignum.</title>
        <authorList>
            <person name="Jensen C.S."/>
            <person name="Dargis R."/>
            <person name="Kemp M."/>
            <person name="Christensen J.J."/>
        </authorList>
    </citation>
    <scope>NUCLEOTIDE SEQUENCE</scope>
    <source>
        <strain evidence="2 3">SLA_B089</strain>
        <strain evidence="1">SLA_B245</strain>
    </source>
</reference>
<evidence type="ECO:0000313" key="4">
    <source>
        <dbReference type="Proteomes" id="UP001288320"/>
    </source>
</evidence>
<dbReference type="Proteomes" id="UP001288320">
    <property type="component" value="Unassembled WGS sequence"/>
</dbReference>
<evidence type="ECO:0000313" key="2">
    <source>
        <dbReference type="EMBL" id="MDY5147123.1"/>
    </source>
</evidence>
<evidence type="ECO:0000313" key="3">
    <source>
        <dbReference type="Proteomes" id="UP001284901"/>
    </source>
</evidence>